<dbReference type="Pfam" id="PF00440">
    <property type="entry name" value="TetR_N"/>
    <property type="match status" value="1"/>
</dbReference>
<dbReference type="InterPro" id="IPR001647">
    <property type="entry name" value="HTH_TetR"/>
</dbReference>
<dbReference type="EMBL" id="NVYO01000001">
    <property type="protein sequence ID" value="PBQ22699.1"/>
    <property type="molecule type" value="Genomic_DNA"/>
</dbReference>
<accession>A0A2A3TVJ4</accession>
<dbReference type="Gene3D" id="1.10.357.10">
    <property type="entry name" value="Tetracycline Repressor, domain 2"/>
    <property type="match status" value="1"/>
</dbReference>
<dbReference type="SUPFAM" id="SSF46689">
    <property type="entry name" value="Homeodomain-like"/>
    <property type="match status" value="1"/>
</dbReference>
<evidence type="ECO:0000259" key="3">
    <source>
        <dbReference type="PROSITE" id="PS50977"/>
    </source>
</evidence>
<protein>
    <submittedName>
        <fullName evidence="4">Transcriptional regulator</fullName>
    </submittedName>
</protein>
<dbReference type="Pfam" id="PF14278">
    <property type="entry name" value="TetR_C_8"/>
    <property type="match status" value="1"/>
</dbReference>
<dbReference type="PROSITE" id="PS50977">
    <property type="entry name" value="HTH_TETR_2"/>
    <property type="match status" value="1"/>
</dbReference>
<dbReference type="Proteomes" id="UP000217918">
    <property type="component" value="Unassembled WGS sequence"/>
</dbReference>
<organism evidence="4 5">
    <name type="scientific">Levilactobacillus brevis</name>
    <name type="common">Lactobacillus brevis</name>
    <dbReference type="NCBI Taxonomy" id="1580"/>
    <lineage>
        <taxon>Bacteria</taxon>
        <taxon>Bacillati</taxon>
        <taxon>Bacillota</taxon>
        <taxon>Bacilli</taxon>
        <taxon>Lactobacillales</taxon>
        <taxon>Lactobacillaceae</taxon>
        <taxon>Levilactobacillus</taxon>
    </lineage>
</organism>
<evidence type="ECO:0000256" key="2">
    <source>
        <dbReference type="PROSITE-ProRule" id="PRU00335"/>
    </source>
</evidence>
<dbReference type="InterPro" id="IPR039532">
    <property type="entry name" value="TetR_C_Firmicutes"/>
</dbReference>
<dbReference type="AlphaFoldDB" id="A0A2A3TVJ4"/>
<evidence type="ECO:0000256" key="1">
    <source>
        <dbReference type="ARBA" id="ARBA00023125"/>
    </source>
</evidence>
<name>A0A2A3TVJ4_LEVBR</name>
<dbReference type="GO" id="GO:0003677">
    <property type="term" value="F:DNA binding"/>
    <property type="evidence" value="ECO:0007669"/>
    <property type="project" value="UniProtKB-UniRule"/>
</dbReference>
<feature type="domain" description="HTH tetR-type" evidence="3">
    <location>
        <begin position="24"/>
        <end position="84"/>
    </location>
</feature>
<proteinExistence type="predicted"/>
<reference evidence="4 5" key="1">
    <citation type="submission" date="2017-09" db="EMBL/GenBank/DDBJ databases">
        <title>Genome sequence of Lactobacillus brevis D7.</title>
        <authorList>
            <person name="Kwon M.-S."/>
            <person name="Lim S.K."/>
            <person name="Choi H.-J."/>
        </authorList>
    </citation>
    <scope>NUCLEOTIDE SEQUENCE [LARGE SCALE GENOMIC DNA]</scope>
    <source>
        <strain evidence="4 5">D7</strain>
    </source>
</reference>
<feature type="DNA-binding region" description="H-T-H motif" evidence="2">
    <location>
        <begin position="47"/>
        <end position="66"/>
    </location>
</feature>
<dbReference type="InterPro" id="IPR009057">
    <property type="entry name" value="Homeodomain-like_sf"/>
</dbReference>
<dbReference type="PANTHER" id="PTHR43479">
    <property type="entry name" value="ACREF/ENVCD OPERON REPRESSOR-RELATED"/>
    <property type="match status" value="1"/>
</dbReference>
<evidence type="ECO:0000313" key="4">
    <source>
        <dbReference type="EMBL" id="PBQ22699.1"/>
    </source>
</evidence>
<dbReference type="PANTHER" id="PTHR43479:SF7">
    <property type="entry name" value="TETR-FAMILY TRANSCRIPTIONAL REGULATOR"/>
    <property type="match status" value="1"/>
</dbReference>
<gene>
    <name evidence="4" type="ORF">CNR29_01190</name>
</gene>
<sequence>MDTSEKVIMGGIILGERTEDYRYVTTQHKIYTALIALLKKRAFDDITVRDLCQAAQVSRSGFYLHFVDKYDLVDSYGRDLVKMGMRLFYANRGNGLETLYTELLTLINEQGDLITLLLSRKGSVEIQNQIKNQLRQNAADNILPYYGIKNQSPVAQRYLIAMTTGAVLSILQEWLDSGKQESPAELVAVMQEQVMPTLQRSQFRL</sequence>
<keyword evidence="1 2" id="KW-0238">DNA-binding</keyword>
<dbReference type="InterPro" id="IPR050624">
    <property type="entry name" value="HTH-type_Tx_Regulator"/>
</dbReference>
<comment type="caution">
    <text evidence="4">The sequence shown here is derived from an EMBL/GenBank/DDBJ whole genome shotgun (WGS) entry which is preliminary data.</text>
</comment>
<evidence type="ECO:0000313" key="5">
    <source>
        <dbReference type="Proteomes" id="UP000217918"/>
    </source>
</evidence>